<organism evidence="2 3">
    <name type="scientific">Laodelphax striatellus</name>
    <name type="common">Small brown planthopper</name>
    <name type="synonym">Delphax striatella</name>
    <dbReference type="NCBI Taxonomy" id="195883"/>
    <lineage>
        <taxon>Eukaryota</taxon>
        <taxon>Metazoa</taxon>
        <taxon>Ecdysozoa</taxon>
        <taxon>Arthropoda</taxon>
        <taxon>Hexapoda</taxon>
        <taxon>Insecta</taxon>
        <taxon>Pterygota</taxon>
        <taxon>Neoptera</taxon>
        <taxon>Paraneoptera</taxon>
        <taxon>Hemiptera</taxon>
        <taxon>Auchenorrhyncha</taxon>
        <taxon>Fulgoroidea</taxon>
        <taxon>Delphacidae</taxon>
        <taxon>Criomorphinae</taxon>
        <taxon>Laodelphax</taxon>
    </lineage>
</organism>
<dbReference type="AlphaFoldDB" id="A0A482WZ39"/>
<dbReference type="InParanoid" id="A0A482WZ39"/>
<keyword evidence="3" id="KW-1185">Reference proteome</keyword>
<dbReference type="Proteomes" id="UP000291343">
    <property type="component" value="Unassembled WGS sequence"/>
</dbReference>
<sequence>MLCLFSRRDFTIKYSLGGLSESAALSKLYLKQIAKLNQELEVFKQKCDNQLKELKEKDEIEVLSVSRLKEQLYPLLIMVLVSDFG</sequence>
<name>A0A482WZ39_LAOST</name>
<keyword evidence="1" id="KW-0175">Coiled coil</keyword>
<accession>A0A482WZ39</accession>
<comment type="caution">
    <text evidence="2">The sequence shown here is derived from an EMBL/GenBank/DDBJ whole genome shotgun (WGS) entry which is preliminary data.</text>
</comment>
<dbReference type="SMR" id="A0A482WZ39"/>
<reference evidence="2 3" key="1">
    <citation type="journal article" date="2017" name="Gigascience">
        <title>Genome sequence of the small brown planthopper, Laodelphax striatellus.</title>
        <authorList>
            <person name="Zhu J."/>
            <person name="Jiang F."/>
            <person name="Wang X."/>
            <person name="Yang P."/>
            <person name="Bao Y."/>
            <person name="Zhao W."/>
            <person name="Wang W."/>
            <person name="Lu H."/>
            <person name="Wang Q."/>
            <person name="Cui N."/>
            <person name="Li J."/>
            <person name="Chen X."/>
            <person name="Luo L."/>
            <person name="Yu J."/>
            <person name="Kang L."/>
            <person name="Cui F."/>
        </authorList>
    </citation>
    <scope>NUCLEOTIDE SEQUENCE [LARGE SCALE GENOMIC DNA]</scope>
    <source>
        <strain evidence="2">Lst14</strain>
    </source>
</reference>
<dbReference type="EMBL" id="QKKF02022243">
    <property type="protein sequence ID" value="RZF38526.1"/>
    <property type="molecule type" value="Genomic_DNA"/>
</dbReference>
<protein>
    <submittedName>
        <fullName evidence="2">Uncharacterized protein</fullName>
    </submittedName>
</protein>
<feature type="coiled-coil region" evidence="1">
    <location>
        <begin position="26"/>
        <end position="57"/>
    </location>
</feature>
<proteinExistence type="predicted"/>
<evidence type="ECO:0000313" key="2">
    <source>
        <dbReference type="EMBL" id="RZF38526.1"/>
    </source>
</evidence>
<evidence type="ECO:0000256" key="1">
    <source>
        <dbReference type="SAM" id="Coils"/>
    </source>
</evidence>
<evidence type="ECO:0000313" key="3">
    <source>
        <dbReference type="Proteomes" id="UP000291343"/>
    </source>
</evidence>
<gene>
    <name evidence="2" type="ORF">LSTR_LSTR006121</name>
</gene>